<comment type="caution">
    <text evidence="1">The sequence shown here is derived from an EMBL/GenBank/DDBJ whole genome shotgun (WGS) entry which is preliminary data.</text>
</comment>
<protein>
    <submittedName>
        <fullName evidence="1">Uncharacterized protein</fullName>
    </submittedName>
</protein>
<evidence type="ECO:0000313" key="2">
    <source>
        <dbReference type="Proteomes" id="UP000290289"/>
    </source>
</evidence>
<reference evidence="1 2" key="1">
    <citation type="submission" date="2018-10" db="EMBL/GenBank/DDBJ databases">
        <title>A high-quality apple genome assembly.</title>
        <authorList>
            <person name="Hu J."/>
        </authorList>
    </citation>
    <scope>NUCLEOTIDE SEQUENCE [LARGE SCALE GENOMIC DNA]</scope>
    <source>
        <strain evidence="2">cv. HFTH1</strain>
        <tissue evidence="1">Young leaf</tissue>
    </source>
</reference>
<name>A0A498JMG4_MALDO</name>
<dbReference type="EMBL" id="RDQH01000332">
    <property type="protein sequence ID" value="RXH96928.1"/>
    <property type="molecule type" value="Genomic_DNA"/>
</dbReference>
<dbReference type="Proteomes" id="UP000290289">
    <property type="component" value="Chromosome 6"/>
</dbReference>
<evidence type="ECO:0000313" key="1">
    <source>
        <dbReference type="EMBL" id="RXH96928.1"/>
    </source>
</evidence>
<dbReference type="AlphaFoldDB" id="A0A498JMG4"/>
<organism evidence="1 2">
    <name type="scientific">Malus domestica</name>
    <name type="common">Apple</name>
    <name type="synonym">Pyrus malus</name>
    <dbReference type="NCBI Taxonomy" id="3750"/>
    <lineage>
        <taxon>Eukaryota</taxon>
        <taxon>Viridiplantae</taxon>
        <taxon>Streptophyta</taxon>
        <taxon>Embryophyta</taxon>
        <taxon>Tracheophyta</taxon>
        <taxon>Spermatophyta</taxon>
        <taxon>Magnoliopsida</taxon>
        <taxon>eudicotyledons</taxon>
        <taxon>Gunneridae</taxon>
        <taxon>Pentapetalae</taxon>
        <taxon>rosids</taxon>
        <taxon>fabids</taxon>
        <taxon>Rosales</taxon>
        <taxon>Rosaceae</taxon>
        <taxon>Amygdaloideae</taxon>
        <taxon>Maleae</taxon>
        <taxon>Malus</taxon>
    </lineage>
</organism>
<sequence length="153" mass="17897">MSMIHPSRLGLYSHGRKWAYNLIRDELLIEAESRNITNSPKSSECHSSDIEARHEWLTKKEMNNGFEDEECSKILSYVDTLMDLQLPDNGRKLTDDEKWLIDIPKDAMVNFAVAEMSRDPIVWKQTMDFKPKRLMQTGQEEVEFDIKGLETFQ</sequence>
<keyword evidence="2" id="KW-1185">Reference proteome</keyword>
<gene>
    <name evidence="1" type="ORF">DVH24_035596</name>
</gene>
<accession>A0A498JMG4</accession>
<proteinExistence type="predicted"/>
<dbReference type="STRING" id="3750.A0A498JMG4"/>